<gene>
    <name evidence="1" type="ORF">OBBRIDRAFT_732315</name>
</gene>
<name>A0A8E2AWZ8_9APHY</name>
<feature type="non-terminal residue" evidence="1">
    <location>
        <position position="76"/>
    </location>
</feature>
<dbReference type="EMBL" id="KV722422">
    <property type="protein sequence ID" value="OCH89642.1"/>
    <property type="molecule type" value="Genomic_DNA"/>
</dbReference>
<dbReference type="AlphaFoldDB" id="A0A8E2AWZ8"/>
<dbReference type="OrthoDB" id="2921803at2759"/>
<sequence>MNSQSSILAPELIDIILDFLYDDYATLKNCILTCTSWIPTCRLHLFDTVHLTEKTLKLFWTLLQTSPHLGPYVKFL</sequence>
<organism evidence="1 2">
    <name type="scientific">Obba rivulosa</name>
    <dbReference type="NCBI Taxonomy" id="1052685"/>
    <lineage>
        <taxon>Eukaryota</taxon>
        <taxon>Fungi</taxon>
        <taxon>Dikarya</taxon>
        <taxon>Basidiomycota</taxon>
        <taxon>Agaricomycotina</taxon>
        <taxon>Agaricomycetes</taxon>
        <taxon>Polyporales</taxon>
        <taxon>Gelatoporiaceae</taxon>
        <taxon>Obba</taxon>
    </lineage>
</organism>
<reference evidence="1 2" key="1">
    <citation type="submission" date="2016-07" db="EMBL/GenBank/DDBJ databases">
        <title>Draft genome of the white-rot fungus Obba rivulosa 3A-2.</title>
        <authorList>
            <consortium name="DOE Joint Genome Institute"/>
            <person name="Miettinen O."/>
            <person name="Riley R."/>
            <person name="Acob R."/>
            <person name="Barry K."/>
            <person name="Cullen D."/>
            <person name="De Vries R."/>
            <person name="Hainaut M."/>
            <person name="Hatakka A."/>
            <person name="Henrissat B."/>
            <person name="Hilden K."/>
            <person name="Kuo R."/>
            <person name="Labutti K."/>
            <person name="Lipzen A."/>
            <person name="Makela M.R."/>
            <person name="Sandor L."/>
            <person name="Spatafora J.W."/>
            <person name="Grigoriev I.V."/>
            <person name="Hibbett D.S."/>
        </authorList>
    </citation>
    <scope>NUCLEOTIDE SEQUENCE [LARGE SCALE GENOMIC DNA]</scope>
    <source>
        <strain evidence="1 2">3A-2</strain>
    </source>
</reference>
<evidence type="ECO:0008006" key="3">
    <source>
        <dbReference type="Google" id="ProtNLM"/>
    </source>
</evidence>
<accession>A0A8E2AWZ8</accession>
<evidence type="ECO:0000313" key="2">
    <source>
        <dbReference type="Proteomes" id="UP000250043"/>
    </source>
</evidence>
<proteinExistence type="predicted"/>
<evidence type="ECO:0000313" key="1">
    <source>
        <dbReference type="EMBL" id="OCH89642.1"/>
    </source>
</evidence>
<keyword evidence="2" id="KW-1185">Reference proteome</keyword>
<dbReference type="Proteomes" id="UP000250043">
    <property type="component" value="Unassembled WGS sequence"/>
</dbReference>
<protein>
    <recommendedName>
        <fullName evidence="3">F-box domain-containing protein</fullName>
    </recommendedName>
</protein>